<name>A0ABM9M7Y5_9MYCO</name>
<dbReference type="RefSeq" id="WP_316513553.1">
    <property type="nucleotide sequence ID" value="NZ_OY726395.1"/>
</dbReference>
<reference evidence="1 2" key="1">
    <citation type="submission" date="2023-08" db="EMBL/GenBank/DDBJ databases">
        <authorList>
            <person name="Folkvardsen B D."/>
            <person name="Norman A."/>
        </authorList>
    </citation>
    <scope>NUCLEOTIDE SEQUENCE [LARGE SCALE GENOMIC DNA]</scope>
    <source>
        <strain evidence="1 2">Mu0050</strain>
    </source>
</reference>
<protein>
    <submittedName>
        <fullName evidence="1">Uncharacterized protein</fullName>
    </submittedName>
</protein>
<dbReference type="Proteomes" id="UP001190466">
    <property type="component" value="Chromosome"/>
</dbReference>
<proteinExistence type="predicted"/>
<dbReference type="EMBL" id="OY726395">
    <property type="protein sequence ID" value="CAJ1578439.1"/>
    <property type="molecule type" value="Genomic_DNA"/>
</dbReference>
<gene>
    <name evidence="1" type="ORF">MU0050_000077</name>
</gene>
<keyword evidence="2" id="KW-1185">Reference proteome</keyword>
<accession>A0ABM9M7Y5</accession>
<evidence type="ECO:0000313" key="2">
    <source>
        <dbReference type="Proteomes" id="UP001190466"/>
    </source>
</evidence>
<evidence type="ECO:0000313" key="1">
    <source>
        <dbReference type="EMBL" id="CAJ1578439.1"/>
    </source>
</evidence>
<organism evidence="1 2">
    <name type="scientific">[Mycobacterium] wendilense</name>
    <dbReference type="NCBI Taxonomy" id="3064284"/>
    <lineage>
        <taxon>Bacteria</taxon>
        <taxon>Bacillati</taxon>
        <taxon>Actinomycetota</taxon>
        <taxon>Actinomycetes</taxon>
        <taxon>Mycobacteriales</taxon>
        <taxon>Mycobacteriaceae</taxon>
        <taxon>Mycolicibacter</taxon>
    </lineage>
</organism>
<sequence>MSYDLTVYATRGVDDGEMEAVVDAGEQLSIDDVDAAEFRVLRGDDEDYSFTVFGPDPVDPDDLPDPVAALALRPTLSWQVVVEGSNPDQIPHARRFAAELARAAGGVALDEQTDDIVAD</sequence>